<accession>A0ABP7DVQ0</accession>
<keyword evidence="2" id="KW-1185">Reference proteome</keyword>
<evidence type="ECO:0000313" key="1">
    <source>
        <dbReference type="EMBL" id="GAA3709729.1"/>
    </source>
</evidence>
<dbReference type="RefSeq" id="WP_345640342.1">
    <property type="nucleotide sequence ID" value="NZ_BAABEP010000002.1"/>
</dbReference>
<gene>
    <name evidence="1" type="ORF">GCM10023082_04570</name>
</gene>
<name>A0ABP7DVQ0_9ACTN</name>
<sequence>MSQSGDRNDPVEEVVRLLESAAGPVNPMVLLVGPPLSGITRSMYEAVQSCLPHGRLYQPSVADLVSWDLAELFSADGPHVLWLDGLSPADLVLLGRGVLDRVLPHAMVLASIDTFWSEQVLRDGSAAIAPARTVLLEYADRISVPFTLAPRERSWLREMGYPVSKGLAESLVGGENVVRHYRRGARINPEGHRLVQAAVDARRCGIHRPFHEDELQHLWEARGGSAHAFRHALDWASTIPEGATTGLLFRARGGQSEDWRVLGYAAGADNGDHGHKARPLGDDAWEQAREVFADPDDQYALGIAAHLHGRHETARLALAQAVKFSAPQDPVASAAKDALRSLETDGSA</sequence>
<proteinExistence type="predicted"/>
<comment type="caution">
    <text evidence="1">The sequence shown here is derived from an EMBL/GenBank/DDBJ whole genome shotgun (WGS) entry which is preliminary data.</text>
</comment>
<reference evidence="2" key="1">
    <citation type="journal article" date="2019" name="Int. J. Syst. Evol. Microbiol.">
        <title>The Global Catalogue of Microorganisms (GCM) 10K type strain sequencing project: providing services to taxonomists for standard genome sequencing and annotation.</title>
        <authorList>
            <consortium name="The Broad Institute Genomics Platform"/>
            <consortium name="The Broad Institute Genome Sequencing Center for Infectious Disease"/>
            <person name="Wu L."/>
            <person name="Ma J."/>
        </authorList>
    </citation>
    <scope>NUCLEOTIDE SEQUENCE [LARGE SCALE GENOMIC DNA]</scope>
    <source>
        <strain evidence="2">JCM 30846</strain>
    </source>
</reference>
<evidence type="ECO:0000313" key="2">
    <source>
        <dbReference type="Proteomes" id="UP001499884"/>
    </source>
</evidence>
<dbReference type="Proteomes" id="UP001499884">
    <property type="component" value="Unassembled WGS sequence"/>
</dbReference>
<organism evidence="1 2">
    <name type="scientific">Streptomyces tremellae</name>
    <dbReference type="NCBI Taxonomy" id="1124239"/>
    <lineage>
        <taxon>Bacteria</taxon>
        <taxon>Bacillati</taxon>
        <taxon>Actinomycetota</taxon>
        <taxon>Actinomycetes</taxon>
        <taxon>Kitasatosporales</taxon>
        <taxon>Streptomycetaceae</taxon>
        <taxon>Streptomyces</taxon>
    </lineage>
</organism>
<evidence type="ECO:0008006" key="3">
    <source>
        <dbReference type="Google" id="ProtNLM"/>
    </source>
</evidence>
<protein>
    <recommendedName>
        <fullName evidence="3">Tetratricopeptide repeat protein</fullName>
    </recommendedName>
</protein>
<dbReference type="EMBL" id="BAABEP010000002">
    <property type="protein sequence ID" value="GAA3709729.1"/>
    <property type="molecule type" value="Genomic_DNA"/>
</dbReference>